<evidence type="ECO:0000256" key="1">
    <source>
        <dbReference type="ARBA" id="ARBA00022803"/>
    </source>
</evidence>
<dbReference type="InterPro" id="IPR051966">
    <property type="entry name" value="RPAP3"/>
</dbReference>
<dbReference type="Gene3D" id="1.25.40.10">
    <property type="entry name" value="Tetratricopeptide repeat domain"/>
    <property type="match status" value="1"/>
</dbReference>
<dbReference type="SMART" id="SM00028">
    <property type="entry name" value="TPR"/>
    <property type="match status" value="2"/>
</dbReference>
<feature type="zinc finger region" description="C3H1-type" evidence="3">
    <location>
        <begin position="225"/>
        <end position="252"/>
    </location>
</feature>
<keyword evidence="7" id="KW-1185">Reference proteome</keyword>
<name>A0A9P3PHI2_LYOSH</name>
<dbReference type="SUPFAM" id="SSF48452">
    <property type="entry name" value="TPR-like"/>
    <property type="match status" value="1"/>
</dbReference>
<comment type="caution">
    <text evidence="6">The sequence shown here is derived from an EMBL/GenBank/DDBJ whole genome shotgun (WGS) entry which is preliminary data.</text>
</comment>
<organism evidence="6 7">
    <name type="scientific">Lyophyllum shimeji</name>
    <name type="common">Hon-shimeji</name>
    <name type="synonym">Tricholoma shimeji</name>
    <dbReference type="NCBI Taxonomy" id="47721"/>
    <lineage>
        <taxon>Eukaryota</taxon>
        <taxon>Fungi</taxon>
        <taxon>Dikarya</taxon>
        <taxon>Basidiomycota</taxon>
        <taxon>Agaricomycotina</taxon>
        <taxon>Agaricomycetes</taxon>
        <taxon>Agaricomycetidae</taxon>
        <taxon>Agaricales</taxon>
        <taxon>Tricholomatineae</taxon>
        <taxon>Lyophyllaceae</taxon>
        <taxon>Lyophyllum</taxon>
    </lineage>
</organism>
<dbReference type="PROSITE" id="PS50103">
    <property type="entry name" value="ZF_C3H1"/>
    <property type="match status" value="2"/>
</dbReference>
<dbReference type="Gene3D" id="3.30.1370.210">
    <property type="match status" value="1"/>
</dbReference>
<accession>A0A9P3PHI2</accession>
<evidence type="ECO:0000256" key="4">
    <source>
        <dbReference type="SAM" id="MobiDB-lite"/>
    </source>
</evidence>
<feature type="domain" description="C3H1-type" evidence="5">
    <location>
        <begin position="225"/>
        <end position="252"/>
    </location>
</feature>
<dbReference type="GO" id="GO:0008270">
    <property type="term" value="F:zinc ion binding"/>
    <property type="evidence" value="ECO:0007669"/>
    <property type="project" value="UniProtKB-KW"/>
</dbReference>
<evidence type="ECO:0000313" key="6">
    <source>
        <dbReference type="EMBL" id="GLB35584.1"/>
    </source>
</evidence>
<dbReference type="PANTHER" id="PTHR46423">
    <property type="entry name" value="RNA POLYMERASE II-ASSOCIATED PROTEIN 3"/>
    <property type="match status" value="1"/>
</dbReference>
<proteinExistence type="predicted"/>
<dbReference type="InterPro" id="IPR011990">
    <property type="entry name" value="TPR-like_helical_dom_sf"/>
</dbReference>
<keyword evidence="3" id="KW-0479">Metal-binding</keyword>
<dbReference type="PROSITE" id="PS50005">
    <property type="entry name" value="TPR"/>
    <property type="match status" value="1"/>
</dbReference>
<gene>
    <name evidence="6" type="ORF">LshimejAT787_0211490</name>
</gene>
<dbReference type="PANTHER" id="PTHR46423:SF1">
    <property type="entry name" value="RNA POLYMERASE II-ASSOCIATED PROTEIN 3"/>
    <property type="match status" value="1"/>
</dbReference>
<sequence>MPSRGKKRSKSNQQSTTHIAGGQADSSSPTATGLQSGSMSRAAMDEAASRRAEKRKARAAERAKELEDLKEAGNKLFTAGDYLGAVKVYKAIVDDFGQKPVLMSNLAAAYLKLEEYVGAEVAASTALKYDPRMIKARYRRGLARKGMGQYKAALVDFRTVLEQDPTKNEAREQLKITEALYLELGDDDYDYEDDSGSSDDGWPHPDDRPEPESEAESDSSDCRHSGNGFPCRFYNHEGCAKKDSCRYSHAPDEKSERDRLGRNVCIFFLLGTCKFGAAKCVYSHDKSYLPHGWWDHDDLVAKLKEICSESELENHGKHAFSEFISVLSVNTPCLKCQSAGESVAHSGFAQVVEQAQPEQGSPPARKQTSVASQSSSERFVLLMALDGDPEQVDYKRPTLVALRAKIPVKTAASASEAFTYLAFPNLAGVFIADAALSKRKNSQVLSKVVEYARGGGSVALGGDFSSFVRPPDMATFFANSWGVNWKSGSYHRATFSLNTSHELSKSNSTLPSSYSMKALHAQGIAPSAAIYKEPGANPTESPAVQIRLGRGYMGYIGDVNWEEGSISLLLAMLQLSGTPSPVPAIPPDIAGKVTPKTDPTSPGVVKSGQANGTGPTLPTWMQPQASATSVSSSQLFVLLLALEGEMVEGYKQPTISAIKSKTPVKTALSTADALTHLSSPGLGGVFVTDAGIIKRQHSQVVTNLVEYAKAGGSVIIGGSFSSFIKPRDMTTFFKTSWGVNWEPGSYHRTKFFLNPAHDLAKTNPSLPPSYSMKALHVKDTPPDLMVYRPTQESRLESVVFSDKPVTIFNESPAIRTRIGKGFLGYVGDVNWEEGSSKLVLAMLGLLDPQHVSQPPPNLSTDTPKAATPAAKKATQAPSAAALTKPVVMLLSLNNEDFFATSHAHCLSALRDKVETFQALTAASALSKLESTHLAGVFITDAGIVKADNAHVLSRLVDYVKSGGNVVVGGLFSTFVSAEDMNAFLEKAWGLPWKAASYHRTEFSLNPAHEIVKKHAFLAASYSMKALHVGLISSADVVYLPSEDLRLPSSITDYSESPVVQRRIGRGSFGYIGDVNPEPETTNVVLAMLGLLHPLSAMEKGESVGGAKPETPVSPPLSRIDVQKAPKAAIGPTSRPFMMVLSFGNEKLFAGVQGDLLELLRSKLEVLHGLSNERVIELIGSPDLVGILVTDAGVADDNNAYLLGKLVAFAKAGGMVVMGGFFGSTMKFDDIRGFFQNSWGVSWHGGDYTSSDVTVNVKHELVKKNLNLPSTLRMKALHISGVTLETAVYHPAEASQAAVPAKDMQAPVALARVGKGHLGYIGDVGLQDEHSKIVLAMFGLT</sequence>
<evidence type="ECO:0000256" key="3">
    <source>
        <dbReference type="PROSITE-ProRule" id="PRU00723"/>
    </source>
</evidence>
<feature type="region of interest" description="Disordered" evidence="4">
    <location>
        <begin position="1"/>
        <end position="60"/>
    </location>
</feature>
<feature type="zinc finger region" description="C3H1-type" evidence="3">
    <location>
        <begin position="259"/>
        <end position="287"/>
    </location>
</feature>
<feature type="region of interest" description="Disordered" evidence="4">
    <location>
        <begin position="191"/>
        <end position="223"/>
    </location>
</feature>
<dbReference type="SMART" id="SM00356">
    <property type="entry name" value="ZnF_C3H1"/>
    <property type="match status" value="2"/>
</dbReference>
<reference evidence="6" key="1">
    <citation type="submission" date="2022-07" db="EMBL/GenBank/DDBJ databases">
        <title>The genome of Lyophyllum shimeji provides insight into the initial evolution of ectomycorrhizal fungal genome.</title>
        <authorList>
            <person name="Kobayashi Y."/>
            <person name="Shibata T."/>
            <person name="Hirakawa H."/>
            <person name="Shigenobu S."/>
            <person name="Nishiyama T."/>
            <person name="Yamada A."/>
            <person name="Hasebe M."/>
            <person name="Kawaguchi M."/>
        </authorList>
    </citation>
    <scope>NUCLEOTIDE SEQUENCE</scope>
    <source>
        <strain evidence="6">AT787</strain>
    </source>
</reference>
<keyword evidence="3" id="KW-0863">Zinc-finger</keyword>
<feature type="compositionally biased region" description="Polar residues" evidence="4">
    <location>
        <begin position="11"/>
        <end position="39"/>
    </location>
</feature>
<dbReference type="OrthoDB" id="245563at2759"/>
<dbReference type="InterPro" id="IPR019734">
    <property type="entry name" value="TPR_rpt"/>
</dbReference>
<dbReference type="InterPro" id="IPR000571">
    <property type="entry name" value="Znf_CCCH"/>
</dbReference>
<dbReference type="GO" id="GO:0101031">
    <property type="term" value="C:protein folding chaperone complex"/>
    <property type="evidence" value="ECO:0007669"/>
    <property type="project" value="TreeGrafter"/>
</dbReference>
<feature type="domain" description="C3H1-type" evidence="5">
    <location>
        <begin position="259"/>
        <end position="287"/>
    </location>
</feature>
<dbReference type="Proteomes" id="UP001063166">
    <property type="component" value="Unassembled WGS sequence"/>
</dbReference>
<dbReference type="EMBL" id="BRPK01000002">
    <property type="protein sequence ID" value="GLB35584.1"/>
    <property type="molecule type" value="Genomic_DNA"/>
</dbReference>
<feature type="repeat" description="TPR" evidence="2">
    <location>
        <begin position="134"/>
        <end position="167"/>
    </location>
</feature>
<feature type="compositionally biased region" description="Basic and acidic residues" evidence="4">
    <location>
        <begin position="201"/>
        <end position="211"/>
    </location>
</feature>
<keyword evidence="1 2" id="KW-0802">TPR repeat</keyword>
<evidence type="ECO:0000256" key="2">
    <source>
        <dbReference type="PROSITE-ProRule" id="PRU00339"/>
    </source>
</evidence>
<keyword evidence="3" id="KW-0862">Zinc</keyword>
<protein>
    <recommendedName>
        <fullName evidence="5">C3H1-type domain-containing protein</fullName>
    </recommendedName>
</protein>
<evidence type="ECO:0000313" key="7">
    <source>
        <dbReference type="Proteomes" id="UP001063166"/>
    </source>
</evidence>
<evidence type="ECO:0000259" key="5">
    <source>
        <dbReference type="PROSITE" id="PS50103"/>
    </source>
</evidence>
<feature type="region of interest" description="Disordered" evidence="4">
    <location>
        <begin position="595"/>
        <end position="616"/>
    </location>
</feature>
<feature type="compositionally biased region" description="Basic residues" evidence="4">
    <location>
        <begin position="1"/>
        <end position="10"/>
    </location>
</feature>